<sequence length="179" mass="20199">MATKFSHQLFRAILVFLVLHPFGANSENRVLESLQNDLKHAQKGDVVNGVHQVKKFLRTFGYYPGEINLLDDRFDDALVAGLSVFRELYHLNVTGRVDSNTIEAMKTPRCGVPDVNISKTSNGAHNHGVFRFVADYSFFLGRPRWSKYSFSTRVYPAQLVEHKVLNLEVVGSSPTEDIS</sequence>
<dbReference type="Gene3D" id="3.40.390.10">
    <property type="entry name" value="Collagenase (Catalytic Domain)"/>
    <property type="match status" value="1"/>
</dbReference>
<dbReference type="GO" id="GO:0030574">
    <property type="term" value="P:collagen catabolic process"/>
    <property type="evidence" value="ECO:0007669"/>
    <property type="project" value="TreeGrafter"/>
</dbReference>
<evidence type="ECO:0000256" key="4">
    <source>
        <dbReference type="ARBA" id="ARBA00022729"/>
    </source>
</evidence>
<dbReference type="PANTHER" id="PTHR10201">
    <property type="entry name" value="MATRIX METALLOPROTEINASE"/>
    <property type="match status" value="1"/>
</dbReference>
<feature type="signal peptide" evidence="9">
    <location>
        <begin position="1"/>
        <end position="26"/>
    </location>
</feature>
<evidence type="ECO:0000256" key="8">
    <source>
        <dbReference type="ARBA" id="ARBA00023145"/>
    </source>
</evidence>
<dbReference type="InterPro" id="IPR021158">
    <property type="entry name" value="Pept_M10A_Zn_BS"/>
</dbReference>
<proteinExistence type="predicted"/>
<evidence type="ECO:0000256" key="2">
    <source>
        <dbReference type="ARBA" id="ARBA00022670"/>
    </source>
</evidence>
<keyword evidence="6" id="KW-0862">Zinc</keyword>
<dbReference type="GO" id="GO:0003964">
    <property type="term" value="F:RNA-directed DNA polymerase activity"/>
    <property type="evidence" value="ECO:0007669"/>
    <property type="project" value="UniProtKB-KW"/>
</dbReference>
<dbReference type="SUPFAM" id="SSF47090">
    <property type="entry name" value="PGBD-like"/>
    <property type="match status" value="1"/>
</dbReference>
<evidence type="ECO:0000256" key="5">
    <source>
        <dbReference type="ARBA" id="ARBA00022801"/>
    </source>
</evidence>
<comment type="cofactor">
    <cofactor evidence="1">
        <name>Zn(2+)</name>
        <dbReference type="ChEBI" id="CHEBI:29105"/>
    </cofactor>
</comment>
<dbReference type="Pfam" id="PF01471">
    <property type="entry name" value="PG_binding_1"/>
    <property type="match status" value="1"/>
</dbReference>
<evidence type="ECO:0000256" key="6">
    <source>
        <dbReference type="ARBA" id="ARBA00022833"/>
    </source>
</evidence>
<dbReference type="GO" id="GO:0006508">
    <property type="term" value="P:proteolysis"/>
    <property type="evidence" value="ECO:0007669"/>
    <property type="project" value="UniProtKB-KW"/>
</dbReference>
<keyword evidence="4 9" id="KW-0732">Signal</keyword>
<keyword evidence="3" id="KW-0479">Metal-binding</keyword>
<accession>A0A6A2X5X6</accession>
<organism evidence="11 12">
    <name type="scientific">Hibiscus syriacus</name>
    <name type="common">Rose of Sharon</name>
    <dbReference type="NCBI Taxonomy" id="106335"/>
    <lineage>
        <taxon>Eukaryota</taxon>
        <taxon>Viridiplantae</taxon>
        <taxon>Streptophyta</taxon>
        <taxon>Embryophyta</taxon>
        <taxon>Tracheophyta</taxon>
        <taxon>Spermatophyta</taxon>
        <taxon>Magnoliopsida</taxon>
        <taxon>eudicotyledons</taxon>
        <taxon>Gunneridae</taxon>
        <taxon>Pentapetalae</taxon>
        <taxon>rosids</taxon>
        <taxon>malvids</taxon>
        <taxon>Malvales</taxon>
        <taxon>Malvaceae</taxon>
        <taxon>Malvoideae</taxon>
        <taxon>Hibiscus</taxon>
    </lineage>
</organism>
<gene>
    <name evidence="11" type="ORF">F3Y22_tig00112800pilonHSYRG00077</name>
</gene>
<evidence type="ECO:0000259" key="10">
    <source>
        <dbReference type="Pfam" id="PF01471"/>
    </source>
</evidence>
<feature type="chain" id="PRO_5025616221" evidence="9">
    <location>
        <begin position="27"/>
        <end position="179"/>
    </location>
</feature>
<dbReference type="GO" id="GO:0030198">
    <property type="term" value="P:extracellular matrix organization"/>
    <property type="evidence" value="ECO:0007669"/>
    <property type="project" value="TreeGrafter"/>
</dbReference>
<dbReference type="InterPro" id="IPR002477">
    <property type="entry name" value="Peptidoglycan-bd-like"/>
</dbReference>
<keyword evidence="12" id="KW-1185">Reference proteome</keyword>
<evidence type="ECO:0000313" key="12">
    <source>
        <dbReference type="Proteomes" id="UP000436088"/>
    </source>
</evidence>
<evidence type="ECO:0000256" key="9">
    <source>
        <dbReference type="SAM" id="SignalP"/>
    </source>
</evidence>
<reference evidence="11" key="1">
    <citation type="submission" date="2019-09" db="EMBL/GenBank/DDBJ databases">
        <title>Draft genome information of white flower Hibiscus syriacus.</title>
        <authorList>
            <person name="Kim Y.-M."/>
        </authorList>
    </citation>
    <scope>NUCLEOTIDE SEQUENCE [LARGE SCALE GENOMIC DNA]</scope>
    <source>
        <strain evidence="11">YM2019G1</strain>
    </source>
</reference>
<dbReference type="PROSITE" id="PS00546">
    <property type="entry name" value="CYSTEINE_SWITCH"/>
    <property type="match status" value="1"/>
</dbReference>
<keyword evidence="5" id="KW-0378">Hydrolase</keyword>
<evidence type="ECO:0000256" key="7">
    <source>
        <dbReference type="ARBA" id="ARBA00023049"/>
    </source>
</evidence>
<dbReference type="EMBL" id="VEPZ02001652">
    <property type="protein sequence ID" value="KAE8664370.1"/>
    <property type="molecule type" value="Genomic_DNA"/>
</dbReference>
<protein>
    <submittedName>
        <fullName evidence="11">Non-LTR retroelement reverse transcriptase-like</fullName>
    </submittedName>
</protein>
<dbReference type="AntiFam" id="ANF00010">
    <property type="entry name" value="tRNA translation"/>
</dbReference>
<dbReference type="GO" id="GO:0008270">
    <property type="term" value="F:zinc ion binding"/>
    <property type="evidence" value="ECO:0007669"/>
    <property type="project" value="InterPro"/>
</dbReference>
<dbReference type="GO" id="GO:0004222">
    <property type="term" value="F:metalloendopeptidase activity"/>
    <property type="evidence" value="ECO:0007669"/>
    <property type="project" value="InterPro"/>
</dbReference>
<name>A0A6A2X5X6_HIBSY</name>
<dbReference type="InterPro" id="IPR036365">
    <property type="entry name" value="PGBD-like_sf"/>
</dbReference>
<dbReference type="AlphaFoldDB" id="A0A6A2X5X6"/>
<dbReference type="PANTHER" id="PTHR10201:SF268">
    <property type="entry name" value="PEPTIDASE METALLOPEPTIDASE DOMAIN-CONTAINING PROTEIN"/>
    <property type="match status" value="1"/>
</dbReference>
<keyword evidence="8" id="KW-0865">Zymogen</keyword>
<feature type="domain" description="Peptidoglycan binding-like" evidence="10">
    <location>
        <begin position="49"/>
        <end position="105"/>
    </location>
</feature>
<dbReference type="InterPro" id="IPR024079">
    <property type="entry name" value="MetalloPept_cat_dom_sf"/>
</dbReference>
<dbReference type="GO" id="GO:0031012">
    <property type="term" value="C:extracellular matrix"/>
    <property type="evidence" value="ECO:0007669"/>
    <property type="project" value="InterPro"/>
</dbReference>
<evidence type="ECO:0000256" key="1">
    <source>
        <dbReference type="ARBA" id="ARBA00001947"/>
    </source>
</evidence>
<evidence type="ECO:0000313" key="11">
    <source>
        <dbReference type="EMBL" id="KAE8664370.1"/>
    </source>
</evidence>
<keyword evidence="7" id="KW-0482">Metalloprotease</keyword>
<evidence type="ECO:0000256" key="3">
    <source>
        <dbReference type="ARBA" id="ARBA00022723"/>
    </source>
</evidence>
<dbReference type="Proteomes" id="UP000436088">
    <property type="component" value="Unassembled WGS sequence"/>
</dbReference>
<keyword evidence="2" id="KW-0645">Protease</keyword>
<comment type="caution">
    <text evidence="11">The sequence shown here is derived from an EMBL/GenBank/DDBJ whole genome shotgun (WGS) entry which is preliminary data.</text>
</comment>